<keyword evidence="2" id="KW-1185">Reference proteome</keyword>
<protein>
    <submittedName>
        <fullName evidence="1">Uncharacterized protein</fullName>
    </submittedName>
</protein>
<name>A0ABV0SR90_9TELE</name>
<evidence type="ECO:0000313" key="1">
    <source>
        <dbReference type="EMBL" id="MEQ2222755.1"/>
    </source>
</evidence>
<evidence type="ECO:0000313" key="2">
    <source>
        <dbReference type="Proteomes" id="UP001482620"/>
    </source>
</evidence>
<reference evidence="1 2" key="1">
    <citation type="submission" date="2021-06" db="EMBL/GenBank/DDBJ databases">
        <authorList>
            <person name="Palmer J.M."/>
        </authorList>
    </citation>
    <scope>NUCLEOTIDE SEQUENCE [LARGE SCALE GENOMIC DNA]</scope>
    <source>
        <strain evidence="2">if_2019</strain>
        <tissue evidence="1">Muscle</tissue>
    </source>
</reference>
<dbReference type="SUPFAM" id="SSF54160">
    <property type="entry name" value="Chromo domain-like"/>
    <property type="match status" value="1"/>
</dbReference>
<accession>A0ABV0SR90</accession>
<comment type="caution">
    <text evidence="1">The sequence shown here is derived from an EMBL/GenBank/DDBJ whole genome shotgun (WGS) entry which is preliminary data.</text>
</comment>
<proteinExistence type="predicted"/>
<sequence length="109" mass="11736">MYLKSSQSFPVLCAFLLNPLHPPGLSMATPPSPFDALLGPAVVVQHLGDWEGYGPKDRSWVPWSFIVDPDLFNDFEASAPSTSSARGCLLRGGAVILTELCAGWLCLCL</sequence>
<gene>
    <name evidence="1" type="ORF">ILYODFUR_029604</name>
</gene>
<dbReference type="Gene3D" id="2.40.50.40">
    <property type="match status" value="1"/>
</dbReference>
<organism evidence="1 2">
    <name type="scientific">Ilyodon furcidens</name>
    <name type="common">goldbreast splitfin</name>
    <dbReference type="NCBI Taxonomy" id="33524"/>
    <lineage>
        <taxon>Eukaryota</taxon>
        <taxon>Metazoa</taxon>
        <taxon>Chordata</taxon>
        <taxon>Craniata</taxon>
        <taxon>Vertebrata</taxon>
        <taxon>Euteleostomi</taxon>
        <taxon>Actinopterygii</taxon>
        <taxon>Neopterygii</taxon>
        <taxon>Teleostei</taxon>
        <taxon>Neoteleostei</taxon>
        <taxon>Acanthomorphata</taxon>
        <taxon>Ovalentaria</taxon>
        <taxon>Atherinomorphae</taxon>
        <taxon>Cyprinodontiformes</taxon>
        <taxon>Goodeidae</taxon>
        <taxon>Ilyodon</taxon>
    </lineage>
</organism>
<dbReference type="EMBL" id="JAHRIQ010004234">
    <property type="protein sequence ID" value="MEQ2222755.1"/>
    <property type="molecule type" value="Genomic_DNA"/>
</dbReference>
<dbReference type="InterPro" id="IPR016197">
    <property type="entry name" value="Chromo-like_dom_sf"/>
</dbReference>
<dbReference type="Proteomes" id="UP001482620">
    <property type="component" value="Unassembled WGS sequence"/>
</dbReference>
<dbReference type="CDD" id="cd00024">
    <property type="entry name" value="CD_CSD"/>
    <property type="match status" value="1"/>
</dbReference>